<proteinExistence type="predicted"/>
<organism evidence="3 4">
    <name type="scientific">Caulobacter hibisci</name>
    <dbReference type="NCBI Taxonomy" id="2035993"/>
    <lineage>
        <taxon>Bacteria</taxon>
        <taxon>Pseudomonadati</taxon>
        <taxon>Pseudomonadota</taxon>
        <taxon>Alphaproteobacteria</taxon>
        <taxon>Caulobacterales</taxon>
        <taxon>Caulobacteraceae</taxon>
        <taxon>Caulobacter</taxon>
    </lineage>
</organism>
<feature type="signal peptide" evidence="2">
    <location>
        <begin position="1"/>
        <end position="27"/>
    </location>
</feature>
<dbReference type="EMBL" id="JADWOX010000021">
    <property type="protein sequence ID" value="MBI1686327.1"/>
    <property type="molecule type" value="Genomic_DNA"/>
</dbReference>
<name>A0ABS0T365_9CAUL</name>
<evidence type="ECO:0000256" key="2">
    <source>
        <dbReference type="SAM" id="SignalP"/>
    </source>
</evidence>
<keyword evidence="2" id="KW-0732">Signal</keyword>
<feature type="compositionally biased region" description="Gly residues" evidence="1">
    <location>
        <begin position="161"/>
        <end position="172"/>
    </location>
</feature>
<feature type="region of interest" description="Disordered" evidence="1">
    <location>
        <begin position="150"/>
        <end position="172"/>
    </location>
</feature>
<dbReference type="RefSeq" id="WP_198578222.1">
    <property type="nucleotide sequence ID" value="NZ_JADWOX010000021.1"/>
</dbReference>
<evidence type="ECO:0000313" key="3">
    <source>
        <dbReference type="EMBL" id="MBI1686327.1"/>
    </source>
</evidence>
<evidence type="ECO:0000313" key="4">
    <source>
        <dbReference type="Proteomes" id="UP000639859"/>
    </source>
</evidence>
<gene>
    <name evidence="3" type="ORF">I4Q42_21875</name>
</gene>
<feature type="chain" id="PRO_5047328468" description="AsmA-like C-terminal domain-containing protein" evidence="2">
    <location>
        <begin position="28"/>
        <end position="683"/>
    </location>
</feature>
<evidence type="ECO:0000256" key="1">
    <source>
        <dbReference type="SAM" id="MobiDB-lite"/>
    </source>
</evidence>
<comment type="caution">
    <text evidence="3">The sequence shown here is derived from an EMBL/GenBank/DDBJ whole genome shotgun (WGS) entry which is preliminary data.</text>
</comment>
<accession>A0ABS0T365</accession>
<reference evidence="3 4" key="1">
    <citation type="submission" date="2020-11" db="EMBL/GenBank/DDBJ databases">
        <title>genome sequence of strain KACC 18849.</title>
        <authorList>
            <person name="Gao J."/>
            <person name="Zhang X."/>
        </authorList>
    </citation>
    <scope>NUCLEOTIDE SEQUENCE [LARGE SCALE GENOMIC DNA]</scope>
    <source>
        <strain evidence="3 4">KACC 18849</strain>
    </source>
</reference>
<keyword evidence="4" id="KW-1185">Reference proteome</keyword>
<evidence type="ECO:0008006" key="5">
    <source>
        <dbReference type="Google" id="ProtNLM"/>
    </source>
</evidence>
<sequence length="683" mass="71679">MIRVCERIARCVAIVTCVLSVAGAAGAQTATKAPGPRIPLGGHVEFQAQAFELVSTPRAAIPFVPFKETEVLAMAPRDGKRQTPLGWQVRLKSGDWLPAKSYAAELSGHEKWLNSYGYTLREVAPTRGPGGRPPPLLKTNNLGLKFRLKPPGWDTKPGAPSGPGGKGPGGVSLGGGILNGGLARDIPLALQIPDFFSPHDPGIGLRRGGVLEPATGANRQKIIELSDGVLITAQPRSSDRRFTAAGLSDLGPALRLARGDSLASFTPEPLQAMQCKTPCTLTFGDGGTAWLTKIGQDIVADVVVKEIATCKVSTATTKQQCDKDAGPGGWIVHKVIRAREFYGYLFQNPAQLSQFLASFGKPCDMRSLLSFSTFDTLYDFTDQSSGGTVTQTQGAPPKTFWEGTLNFSVAGASDCLGRTALNGWFGASLCLNYASLNKYTPSAGFDISNSAGARAKTVIFGLTDVLIDGSHELRWVQPMGGGGAAEPKPATKVVDPNINTTLNPQTNSEHYDGPSATFLLGPVPLTITSYLDASMTVGKSSSVFTAAPLAFKQGDKGDIKAGVGIGGDINIGLEASADAFVAKVGIDGKLTLFEADLIGSMGSTIQPPINDVTVTQAYTFSGAAMKGTISAFLEIDLLVTSKRWSVEIISFDGIPIDPKPVTKTFHGKAVIPASATPATPTCN</sequence>
<protein>
    <recommendedName>
        <fullName evidence="5">AsmA-like C-terminal domain-containing protein</fullName>
    </recommendedName>
</protein>
<dbReference type="Proteomes" id="UP000639859">
    <property type="component" value="Unassembled WGS sequence"/>
</dbReference>